<dbReference type="InterPro" id="IPR005467">
    <property type="entry name" value="His_kinase_dom"/>
</dbReference>
<keyword evidence="9" id="KW-0812">Transmembrane</keyword>
<dbReference type="Proteomes" id="UP000787635">
    <property type="component" value="Unassembled WGS sequence"/>
</dbReference>
<feature type="domain" description="Histidine kinase" evidence="10">
    <location>
        <begin position="492"/>
        <end position="711"/>
    </location>
</feature>
<dbReference type="PANTHER" id="PTHR43065">
    <property type="entry name" value="SENSOR HISTIDINE KINASE"/>
    <property type="match status" value="1"/>
</dbReference>
<evidence type="ECO:0000256" key="5">
    <source>
        <dbReference type="ARBA" id="ARBA00022741"/>
    </source>
</evidence>
<dbReference type="RefSeq" id="WP_168027094.1">
    <property type="nucleotide sequence ID" value="NZ_JAAVNE010000001.1"/>
</dbReference>
<keyword evidence="6" id="KW-0418">Kinase</keyword>
<dbReference type="Pfam" id="PF02518">
    <property type="entry name" value="HATPase_c"/>
    <property type="match status" value="1"/>
</dbReference>
<dbReference type="PROSITE" id="PS50113">
    <property type="entry name" value="PAC"/>
    <property type="match status" value="1"/>
</dbReference>
<feature type="domain" description="PAC" evidence="12">
    <location>
        <begin position="420"/>
        <end position="472"/>
    </location>
</feature>
<evidence type="ECO:0000256" key="1">
    <source>
        <dbReference type="ARBA" id="ARBA00000085"/>
    </source>
</evidence>
<dbReference type="Gene3D" id="3.30.565.10">
    <property type="entry name" value="Histidine kinase-like ATPase, C-terminal domain"/>
    <property type="match status" value="1"/>
</dbReference>
<dbReference type="EC" id="2.7.13.3" evidence="2"/>
<keyword evidence="8" id="KW-0902">Two-component regulatory system</keyword>
<comment type="catalytic activity">
    <reaction evidence="1">
        <text>ATP + protein L-histidine = ADP + protein N-phospho-L-histidine.</text>
        <dbReference type="EC" id="2.7.13.3"/>
    </reaction>
</comment>
<sequence length="724" mass="75695">MAGRDRAAGPNAAPGRPIAWHLGLLCGALLLPMLALEAYLLLRIAGAERAGRQDAARDAARHLATSLDHGLTTLQAVAEVLASSDHLLSGDLAAFRERLRRLPGVAGAVLLLRQGAAAQALAGTLPPGAARDPQAEATARATGRPQVTGLLETPGGAPAFAILAPVPGRPDQLLSLRLGLADLAGLLQDEALPAGMVATLTDRSGRILARSRDAARFVGLLRPNAAEGPPPGLGWRRSLDGDGVEVLVAHAEAAVSGWTAWVFLPRAAFAAPLRQRLWMAAGIAVLLAGLAAALALAFARRIVRPMHALAAAASLPGQDMPPLASQVREVAAVADALATARRDAAARLRESEEMLAALDLAQVQVVTPEGRILLWTTGMQHLFGWTPAQATGRLTQALLDSAFPEPMPQIQARLLATGGWQGEIRQRHRDGRQLLVASHWSLRLGPGGVPVAVVQASTDITALREAENRLRDTQAELRHVARLADMSALATTLTHEISQPLTASVSFTEAALRLLAAETPAAGDLAAARAAMREAADQGVHAGAILRRLRDFIGGSEGEREAADLNALVGDAASLALGGARQHGITLRLEPAPRALPALVDPVQIRQVVVNLVRNAIEATEHQPQREVVLRLHGAADQPGPHLVEVADSGPGLAPEIGTRLFQPFVTTKRDGMGVGLAISRAIVEEHGGRLGCRPNPGGGTVFHFTIPALQAPPHAGEETRDAA</sequence>
<keyword evidence="9" id="KW-1133">Transmembrane helix</keyword>
<dbReference type="InterPro" id="IPR000014">
    <property type="entry name" value="PAS"/>
</dbReference>
<evidence type="ECO:0000256" key="3">
    <source>
        <dbReference type="ARBA" id="ARBA00022553"/>
    </source>
</evidence>
<evidence type="ECO:0000256" key="9">
    <source>
        <dbReference type="SAM" id="Phobius"/>
    </source>
</evidence>
<dbReference type="SUPFAM" id="SSF55874">
    <property type="entry name" value="ATPase domain of HSP90 chaperone/DNA topoisomerase II/histidine kinase"/>
    <property type="match status" value="1"/>
</dbReference>
<keyword evidence="7" id="KW-0067">ATP-binding</keyword>
<dbReference type="InterPro" id="IPR036890">
    <property type="entry name" value="HATPase_C_sf"/>
</dbReference>
<accession>A0ABX1DX39</accession>
<dbReference type="NCBIfam" id="TIGR00229">
    <property type="entry name" value="sensory_box"/>
    <property type="match status" value="1"/>
</dbReference>
<proteinExistence type="predicted"/>
<evidence type="ECO:0000256" key="2">
    <source>
        <dbReference type="ARBA" id="ARBA00012438"/>
    </source>
</evidence>
<feature type="transmembrane region" description="Helical" evidence="9">
    <location>
        <begin position="20"/>
        <end position="42"/>
    </location>
</feature>
<dbReference type="Pfam" id="PF08448">
    <property type="entry name" value="PAS_4"/>
    <property type="match status" value="1"/>
</dbReference>
<evidence type="ECO:0000256" key="7">
    <source>
        <dbReference type="ARBA" id="ARBA00022840"/>
    </source>
</evidence>
<gene>
    <name evidence="13" type="ORF">HEQ75_01280</name>
</gene>
<evidence type="ECO:0000259" key="10">
    <source>
        <dbReference type="PROSITE" id="PS50109"/>
    </source>
</evidence>
<protein>
    <recommendedName>
        <fullName evidence="2">histidine kinase</fullName>
        <ecNumber evidence="2">2.7.13.3</ecNumber>
    </recommendedName>
</protein>
<reference evidence="13 14" key="1">
    <citation type="submission" date="2020-03" db="EMBL/GenBank/DDBJ databases">
        <title>Roseomonas selenitidurans sp. nov. isolated from urban soil.</title>
        <authorList>
            <person name="Liu H."/>
        </authorList>
    </citation>
    <scope>NUCLEOTIDE SEQUENCE [LARGE SCALE GENOMIC DNA]</scope>
    <source>
        <strain evidence="13 14">BU-1</strain>
    </source>
</reference>
<feature type="transmembrane region" description="Helical" evidence="9">
    <location>
        <begin position="276"/>
        <end position="299"/>
    </location>
</feature>
<dbReference type="PROSITE" id="PS50109">
    <property type="entry name" value="HIS_KIN"/>
    <property type="match status" value="1"/>
</dbReference>
<dbReference type="InterPro" id="IPR003594">
    <property type="entry name" value="HATPase_dom"/>
</dbReference>
<keyword evidence="3" id="KW-0597">Phosphoprotein</keyword>
<evidence type="ECO:0000259" key="12">
    <source>
        <dbReference type="PROSITE" id="PS50113"/>
    </source>
</evidence>
<keyword evidence="5" id="KW-0547">Nucleotide-binding</keyword>
<evidence type="ECO:0000313" key="14">
    <source>
        <dbReference type="Proteomes" id="UP000787635"/>
    </source>
</evidence>
<dbReference type="InterPro" id="IPR004358">
    <property type="entry name" value="Sig_transdc_His_kin-like_C"/>
</dbReference>
<keyword evidence="9" id="KW-0472">Membrane</keyword>
<keyword evidence="4" id="KW-0808">Transferase</keyword>
<dbReference type="Gene3D" id="1.10.287.130">
    <property type="match status" value="1"/>
</dbReference>
<comment type="caution">
    <text evidence="13">The sequence shown here is derived from an EMBL/GenBank/DDBJ whole genome shotgun (WGS) entry which is preliminary data.</text>
</comment>
<evidence type="ECO:0000259" key="11">
    <source>
        <dbReference type="PROSITE" id="PS50112"/>
    </source>
</evidence>
<name>A0ABX1DX39_9PROT</name>
<dbReference type="InterPro" id="IPR035965">
    <property type="entry name" value="PAS-like_dom_sf"/>
</dbReference>
<dbReference type="InterPro" id="IPR013656">
    <property type="entry name" value="PAS_4"/>
</dbReference>
<evidence type="ECO:0000256" key="6">
    <source>
        <dbReference type="ARBA" id="ARBA00022777"/>
    </source>
</evidence>
<dbReference type="EMBL" id="JAAVNE010000001">
    <property type="protein sequence ID" value="NKC29477.1"/>
    <property type="molecule type" value="Genomic_DNA"/>
</dbReference>
<dbReference type="PRINTS" id="PR00344">
    <property type="entry name" value="BCTRLSENSOR"/>
</dbReference>
<dbReference type="PANTHER" id="PTHR43065:SF10">
    <property type="entry name" value="PEROXIDE STRESS-ACTIVATED HISTIDINE KINASE MAK3"/>
    <property type="match status" value="1"/>
</dbReference>
<evidence type="ECO:0000313" key="13">
    <source>
        <dbReference type="EMBL" id="NKC29477.1"/>
    </source>
</evidence>
<evidence type="ECO:0000256" key="8">
    <source>
        <dbReference type="ARBA" id="ARBA00023012"/>
    </source>
</evidence>
<keyword evidence="14" id="KW-1185">Reference proteome</keyword>
<organism evidence="13 14">
    <name type="scientific">Falsiroseomonas selenitidurans</name>
    <dbReference type="NCBI Taxonomy" id="2716335"/>
    <lineage>
        <taxon>Bacteria</taxon>
        <taxon>Pseudomonadati</taxon>
        <taxon>Pseudomonadota</taxon>
        <taxon>Alphaproteobacteria</taxon>
        <taxon>Acetobacterales</taxon>
        <taxon>Roseomonadaceae</taxon>
        <taxon>Falsiroseomonas</taxon>
    </lineage>
</organism>
<dbReference type="SUPFAM" id="SSF55785">
    <property type="entry name" value="PYP-like sensor domain (PAS domain)"/>
    <property type="match status" value="1"/>
</dbReference>
<dbReference type="PROSITE" id="PS50112">
    <property type="entry name" value="PAS"/>
    <property type="match status" value="1"/>
</dbReference>
<dbReference type="Gene3D" id="3.30.450.20">
    <property type="entry name" value="PAS domain"/>
    <property type="match status" value="1"/>
</dbReference>
<feature type="domain" description="PAS" evidence="11">
    <location>
        <begin position="365"/>
        <end position="414"/>
    </location>
</feature>
<dbReference type="InterPro" id="IPR000700">
    <property type="entry name" value="PAS-assoc_C"/>
</dbReference>
<evidence type="ECO:0000256" key="4">
    <source>
        <dbReference type="ARBA" id="ARBA00022679"/>
    </source>
</evidence>
<dbReference type="SMART" id="SM00387">
    <property type="entry name" value="HATPase_c"/>
    <property type="match status" value="1"/>
</dbReference>
<dbReference type="CDD" id="cd00130">
    <property type="entry name" value="PAS"/>
    <property type="match status" value="1"/>
</dbReference>